<reference evidence="2 3" key="1">
    <citation type="submission" date="2018-01" db="EMBL/GenBank/DDBJ databases">
        <title>Whole genome sequencing of Histamine producing bacteria.</title>
        <authorList>
            <person name="Butler K."/>
        </authorList>
    </citation>
    <scope>NUCLEOTIDE SEQUENCE [LARGE SCALE GENOMIC DNA]</scope>
    <source>
        <strain evidence="2 3">A6-1</strain>
    </source>
</reference>
<feature type="compositionally biased region" description="Polar residues" evidence="1">
    <location>
        <begin position="1"/>
        <end position="24"/>
    </location>
</feature>
<name>A0ABX5GYJ8_PHOAN</name>
<organism evidence="2 3">
    <name type="scientific">Photobacterium angustum</name>
    <dbReference type="NCBI Taxonomy" id="661"/>
    <lineage>
        <taxon>Bacteria</taxon>
        <taxon>Pseudomonadati</taxon>
        <taxon>Pseudomonadota</taxon>
        <taxon>Gammaproteobacteria</taxon>
        <taxon>Vibrionales</taxon>
        <taxon>Vibrionaceae</taxon>
        <taxon>Photobacterium</taxon>
    </lineage>
</organism>
<feature type="region of interest" description="Disordered" evidence="1">
    <location>
        <begin position="1"/>
        <end position="26"/>
    </location>
</feature>
<accession>A0ABX5GYJ8</accession>
<evidence type="ECO:0000313" key="3">
    <source>
        <dbReference type="Proteomes" id="UP000240989"/>
    </source>
</evidence>
<proteinExistence type="predicted"/>
<dbReference type="Gene3D" id="1.10.10.2830">
    <property type="match status" value="1"/>
</dbReference>
<dbReference type="EMBL" id="PYOU01000032">
    <property type="protein sequence ID" value="PSX01669.1"/>
    <property type="molecule type" value="Genomic_DNA"/>
</dbReference>
<evidence type="ECO:0000313" key="2">
    <source>
        <dbReference type="EMBL" id="PSX01669.1"/>
    </source>
</evidence>
<sequence>MADFNPRSSNSQAQSRSGLQSMLNSGVADTHKGNSLSRVINIDGNEIKLYRKSFNGEINESGQSDTELFTFPAKENPRASEHLTEESLSHIQNIDVLQLYTAIAYYSPSEDGEDRFAIVDGISRRQKTIYVRAPFHIEYCPDPLTLIQAKKIVEISEQRTNLSPWEKGCYHNNIMLDSGDKQIVHAEKHGISTGELSRVLNLYRADPDLLALFPVPTVIRKKVDVELIGSIEKKLMQKEVSLKDFIAECDTEINSIERNGLTLTENTAAIIKVISTTLSSIKSQKKQNKQKPVTLLEDGQKKITIEHPTKTRSVIKLNKVDSQRKVLIEQFLSLLSADENLEKIKESLDL</sequence>
<protein>
    <recommendedName>
        <fullName evidence="4">ParB/Sulfiredoxin domain-containing protein</fullName>
    </recommendedName>
</protein>
<gene>
    <name evidence="2" type="ORF">C0W27_22025</name>
</gene>
<comment type="caution">
    <text evidence="2">The sequence shown here is derived from an EMBL/GenBank/DDBJ whole genome shotgun (WGS) entry which is preliminary data.</text>
</comment>
<evidence type="ECO:0000256" key="1">
    <source>
        <dbReference type="SAM" id="MobiDB-lite"/>
    </source>
</evidence>
<keyword evidence="3" id="KW-1185">Reference proteome</keyword>
<dbReference type="Proteomes" id="UP000240989">
    <property type="component" value="Unassembled WGS sequence"/>
</dbReference>
<dbReference type="RefSeq" id="WP_107188030.1">
    <property type="nucleotide sequence ID" value="NZ_PYOU01000032.1"/>
</dbReference>
<evidence type="ECO:0008006" key="4">
    <source>
        <dbReference type="Google" id="ProtNLM"/>
    </source>
</evidence>